<dbReference type="EMBL" id="FXUO01000001">
    <property type="protein sequence ID" value="SMP88103.1"/>
    <property type="molecule type" value="Genomic_DNA"/>
</dbReference>
<evidence type="ECO:0000313" key="1">
    <source>
        <dbReference type="EMBL" id="SMP88103.1"/>
    </source>
</evidence>
<dbReference type="Proteomes" id="UP001158050">
    <property type="component" value="Unassembled WGS sequence"/>
</dbReference>
<reference evidence="1 2" key="1">
    <citation type="submission" date="2017-05" db="EMBL/GenBank/DDBJ databases">
        <authorList>
            <person name="Varghese N."/>
            <person name="Submissions S."/>
        </authorList>
    </citation>
    <scope>NUCLEOTIDE SEQUENCE [LARGE SCALE GENOMIC DNA]</scope>
    <source>
        <strain evidence="1 2">DSM 18015</strain>
    </source>
</reference>
<proteinExistence type="predicted"/>
<comment type="caution">
    <text evidence="1">The sequence shown here is derived from an EMBL/GenBank/DDBJ whole genome shotgun (WGS) entry which is preliminary data.</text>
</comment>
<gene>
    <name evidence="1" type="ORF">SAMN05421679_101415</name>
</gene>
<accession>A0ABY1QZ04</accession>
<evidence type="ECO:0000313" key="2">
    <source>
        <dbReference type="Proteomes" id="UP001158050"/>
    </source>
</evidence>
<organism evidence="1 2">
    <name type="scientific">Epilithonimonas pallida</name>
    <dbReference type="NCBI Taxonomy" id="373671"/>
    <lineage>
        <taxon>Bacteria</taxon>
        <taxon>Pseudomonadati</taxon>
        <taxon>Bacteroidota</taxon>
        <taxon>Flavobacteriia</taxon>
        <taxon>Flavobacteriales</taxon>
        <taxon>Weeksellaceae</taxon>
        <taxon>Chryseobacterium group</taxon>
        <taxon>Epilithonimonas</taxon>
    </lineage>
</organism>
<name>A0ABY1QZ04_9FLAO</name>
<sequence>MRSQNSYNTKEISDEIKDNEFQIKLYQELKSKKLNWIEPKI</sequence>
<protein>
    <submittedName>
        <fullName evidence="1">Uncharacterized protein</fullName>
    </submittedName>
</protein>
<keyword evidence="2" id="KW-1185">Reference proteome</keyword>